<dbReference type="AlphaFoldDB" id="A0A4Y2DIH6"/>
<dbReference type="EMBL" id="BGPR01089603">
    <property type="protein sequence ID" value="GBM15957.1"/>
    <property type="molecule type" value="Genomic_DNA"/>
</dbReference>
<proteinExistence type="predicted"/>
<comment type="caution">
    <text evidence="1">The sequence shown here is derived from an EMBL/GenBank/DDBJ whole genome shotgun (WGS) entry which is preliminary data.</text>
</comment>
<organism evidence="1 2">
    <name type="scientific">Araneus ventricosus</name>
    <name type="common">Orbweaver spider</name>
    <name type="synonym">Epeira ventricosa</name>
    <dbReference type="NCBI Taxonomy" id="182803"/>
    <lineage>
        <taxon>Eukaryota</taxon>
        <taxon>Metazoa</taxon>
        <taxon>Ecdysozoa</taxon>
        <taxon>Arthropoda</taxon>
        <taxon>Chelicerata</taxon>
        <taxon>Arachnida</taxon>
        <taxon>Araneae</taxon>
        <taxon>Araneomorphae</taxon>
        <taxon>Entelegynae</taxon>
        <taxon>Araneoidea</taxon>
        <taxon>Araneidae</taxon>
        <taxon>Araneus</taxon>
    </lineage>
</organism>
<evidence type="ECO:0000313" key="2">
    <source>
        <dbReference type="Proteomes" id="UP000499080"/>
    </source>
</evidence>
<gene>
    <name evidence="1" type="ORF">AVEN_136364_1</name>
</gene>
<dbReference type="Gene3D" id="3.40.395.10">
    <property type="entry name" value="Adenoviral Proteinase, Chain A"/>
    <property type="match status" value="1"/>
</dbReference>
<reference evidence="1 2" key="1">
    <citation type="journal article" date="2019" name="Sci. Rep.">
        <title>Orb-weaving spider Araneus ventricosus genome elucidates the spidroin gene catalogue.</title>
        <authorList>
            <person name="Kono N."/>
            <person name="Nakamura H."/>
            <person name="Ohtoshi R."/>
            <person name="Moran D.A.P."/>
            <person name="Shinohara A."/>
            <person name="Yoshida Y."/>
            <person name="Fujiwara M."/>
            <person name="Mori M."/>
            <person name="Tomita M."/>
            <person name="Arakawa K."/>
        </authorList>
    </citation>
    <scope>NUCLEOTIDE SEQUENCE [LARGE SCALE GENOMIC DNA]</scope>
</reference>
<dbReference type="OrthoDB" id="5979489at2759"/>
<protein>
    <submittedName>
        <fullName evidence="1">Uncharacterized protein</fullName>
    </submittedName>
</protein>
<sequence>MSIAQDNVYVGQLPKRLVIGCVDNDAFHGSLSKNTFNFKHFNLNFIELYVDGQSVPYNLLEPNFDQDNYIRAYKSLFLGTENSGQDREIFISREEYAKGYTLYVFDLSPDLCDAEHLNLIKHGNLRLEMNFSKPLDQTIHRILSRDKHTSKFYKGVYPSDEISILRKKSIVVANIDCLSEARSHWIAFYKEKDEELEFFDSYGQHPESYGKNILKYTSTFPVVLWNSKAFQSPTSNVC</sequence>
<name>A0A4Y2DIH6_ARAVE</name>
<dbReference type="Proteomes" id="UP000499080">
    <property type="component" value="Unassembled WGS sequence"/>
</dbReference>
<keyword evidence="2" id="KW-1185">Reference proteome</keyword>
<accession>A0A4Y2DIH6</accession>
<evidence type="ECO:0000313" key="1">
    <source>
        <dbReference type="EMBL" id="GBM15957.1"/>
    </source>
</evidence>